<evidence type="ECO:0000256" key="18">
    <source>
        <dbReference type="ARBA" id="ARBA00078186"/>
    </source>
</evidence>
<dbReference type="CDD" id="cd17753">
    <property type="entry name" value="MCM2"/>
    <property type="match status" value="1"/>
</dbReference>
<dbReference type="SUPFAM" id="SSF52540">
    <property type="entry name" value="P-loop containing nucleoside triphosphate hydrolases"/>
    <property type="match status" value="1"/>
</dbReference>
<dbReference type="PROSITE" id="PS50051">
    <property type="entry name" value="MCM_2"/>
    <property type="match status" value="1"/>
</dbReference>
<protein>
    <recommendedName>
        <fullName evidence="4">DNA replication licensing factor MCM2</fullName>
        <ecNumber evidence="3">3.6.4.12</ecNumber>
    </recommendedName>
    <alternativeName>
        <fullName evidence="17">DNA replication licensing factor mcm2</fullName>
    </alternativeName>
    <alternativeName>
        <fullName evidence="18">Minichromosome maintenance protein 2</fullName>
    </alternativeName>
</protein>
<dbReference type="Gene3D" id="3.30.1640.10">
    <property type="entry name" value="mini-chromosome maintenance (MCM) complex, chain A, domain 1"/>
    <property type="match status" value="1"/>
</dbReference>
<evidence type="ECO:0000256" key="16">
    <source>
        <dbReference type="ARBA" id="ARBA00047995"/>
    </source>
</evidence>
<dbReference type="GO" id="GO:0016787">
    <property type="term" value="F:hydrolase activity"/>
    <property type="evidence" value="ECO:0007669"/>
    <property type="project" value="UniProtKB-KW"/>
</dbReference>
<evidence type="ECO:0000256" key="3">
    <source>
        <dbReference type="ARBA" id="ARBA00012551"/>
    </source>
</evidence>
<dbReference type="GO" id="GO:0000727">
    <property type="term" value="P:double-strand break repair via break-induced replication"/>
    <property type="evidence" value="ECO:0007669"/>
    <property type="project" value="TreeGrafter"/>
</dbReference>
<keyword evidence="14" id="KW-0539">Nucleus</keyword>
<keyword evidence="13" id="KW-0238">DNA-binding</keyword>
<dbReference type="SUPFAM" id="SSF50249">
    <property type="entry name" value="Nucleic acid-binding proteins"/>
    <property type="match status" value="1"/>
</dbReference>
<keyword evidence="9" id="KW-0378">Hydrolase</keyword>
<comment type="similarity">
    <text evidence="2">Belongs to the MCM family.</text>
</comment>
<dbReference type="GO" id="GO:0017116">
    <property type="term" value="F:single-stranded DNA helicase activity"/>
    <property type="evidence" value="ECO:0007669"/>
    <property type="project" value="TreeGrafter"/>
</dbReference>
<dbReference type="PANTHER" id="PTHR11630:SF44">
    <property type="entry name" value="DNA REPLICATION LICENSING FACTOR MCM2"/>
    <property type="match status" value="1"/>
</dbReference>
<dbReference type="GO" id="GO:1902975">
    <property type="term" value="P:mitotic DNA replication initiation"/>
    <property type="evidence" value="ECO:0007669"/>
    <property type="project" value="TreeGrafter"/>
</dbReference>
<dbReference type="PANTHER" id="PTHR11630">
    <property type="entry name" value="DNA REPLICATION LICENSING FACTOR MCM FAMILY MEMBER"/>
    <property type="match status" value="1"/>
</dbReference>
<evidence type="ECO:0000256" key="12">
    <source>
        <dbReference type="ARBA" id="ARBA00022840"/>
    </source>
</evidence>
<evidence type="ECO:0000256" key="5">
    <source>
        <dbReference type="ARBA" id="ARBA00022705"/>
    </source>
</evidence>
<dbReference type="Gene3D" id="3.40.50.300">
    <property type="entry name" value="P-loop containing nucleotide triphosphate hydrolases"/>
    <property type="match status" value="1"/>
</dbReference>
<evidence type="ECO:0000256" key="2">
    <source>
        <dbReference type="ARBA" id="ARBA00008010"/>
    </source>
</evidence>
<evidence type="ECO:0000256" key="9">
    <source>
        <dbReference type="ARBA" id="ARBA00022801"/>
    </source>
</evidence>
<feature type="domain" description="MCM C-terminal AAA(+) ATPase" evidence="20">
    <location>
        <begin position="508"/>
        <end position="714"/>
    </location>
</feature>
<dbReference type="PRINTS" id="PR01658">
    <property type="entry name" value="MCMPROTEIN2"/>
</dbReference>
<dbReference type="Pfam" id="PF14551">
    <property type="entry name" value="MCM_N"/>
    <property type="match status" value="1"/>
</dbReference>
<dbReference type="Pfam" id="PF23669">
    <property type="entry name" value="WHD_MCM2"/>
    <property type="match status" value="1"/>
</dbReference>
<evidence type="ECO:0000313" key="21">
    <source>
        <dbReference type="Proteomes" id="UP000504607"/>
    </source>
</evidence>
<dbReference type="Gene3D" id="2.40.50.140">
    <property type="entry name" value="Nucleic acid-binding proteins"/>
    <property type="match status" value="1"/>
</dbReference>
<accession>A0A6I9RNX3</accession>
<dbReference type="InterPro" id="IPR031327">
    <property type="entry name" value="MCM"/>
</dbReference>
<feature type="compositionally biased region" description="Acidic residues" evidence="19">
    <location>
        <begin position="50"/>
        <end position="67"/>
    </location>
</feature>
<keyword evidence="11" id="KW-0862">Zinc</keyword>
<dbReference type="GO" id="GO:0008270">
    <property type="term" value="F:zinc ion binding"/>
    <property type="evidence" value="ECO:0007669"/>
    <property type="project" value="UniProtKB-KW"/>
</dbReference>
<gene>
    <name evidence="22" type="primary">LOC105050977</name>
</gene>
<dbReference type="GO" id="GO:0005634">
    <property type="term" value="C:nucleus"/>
    <property type="evidence" value="ECO:0007669"/>
    <property type="project" value="UniProtKB-SubCell"/>
</dbReference>
<dbReference type="InterPro" id="IPR041562">
    <property type="entry name" value="MCM_lid"/>
</dbReference>
<proteinExistence type="inferred from homology"/>
<keyword evidence="10" id="KW-0347">Helicase</keyword>
<feature type="compositionally biased region" description="Low complexity" evidence="19">
    <location>
        <begin position="7"/>
        <end position="21"/>
    </location>
</feature>
<keyword evidence="7" id="KW-0547">Nucleotide-binding</keyword>
<dbReference type="KEGG" id="egu:105050977"/>
<sequence>MDDSENPSSTPGSPTSAGFSTDRLPPNTSRTTDSYSDEEEAAVDPHVIPDDDGDDGGDDDEEGEDLFNDNYMEDYRQMDEQDQYESVGLDDSMEDERDLDQIMADRRAAEIELDARDVRTGAADRKLPRLLHDQDTDEDINYRRPKRFRADFRPPGGARSDDDADGAPQSSPGRSQRGHSRDDVPMTDQTDDDPYEDEYDDEDEMNMYRVQGTLREWVTRDEVRRFIAKKFKEFLLTYVNPKNEQGDIEYVRLINEMVLANKCSLEIDYKQFIYIHPNIAIWLADAPQSVLEVMEDVAKNVVFDIHKNYKNIHQKIYVRITNLPVYDQIRNIRQIHLNTMIRIGGVVTRRSGVFPQLQQVKYDCNKCGTVLGPFFQNSYSEVKVGSCPECQSKGPFTINVEQTIYRNYQKLTLQESPGIVPAGRLPRYKEVILLNDLIDCARPGEEIEVTGIYTNNFDLSLNTKNGFPVFATVVEANYVTKKQDLFSAYKLTDEDKAEIERLAKDPRIGERIIRSIAPSIYGHEDIKTAIALAMFGGQEKNVKGKHRLRGDINVLLLGDPGTAKSQFLKYVEKTGHRAVYTTGKGASAVGLTAAVHKDPVTREWTLEGGALVLADRGICLIDEFDKMNDQDRVSIHEAMEQQSISISKAGIVTSLQARCSVIAAANPIGGRYDSSKTFSQNVELTDPILSRFDVLCVVKDVVDPVTDEMLARFVVDSHARSQPKGVNLEDQPASNSQDDLLASARSADPEILSQDMLKKYITYAKLNVFPKLHDADLDKLTHVYAELRRESSHGQGVPIAVRHIESMIRMSEAHARMHLRSYVTQEDVDMAIRVLLDSFISTQKFGVQKALQKSFKKYMTFKKDYNELLLHLLRVLVKDALHFEEIVSGTTSRLTHIEVKVEELRCKAQEYEIYDLKPFFSSTHFRNSNFILDEGRGVIKHPLAR</sequence>
<dbReference type="GO" id="GO:0042555">
    <property type="term" value="C:MCM complex"/>
    <property type="evidence" value="ECO:0007669"/>
    <property type="project" value="InterPro"/>
</dbReference>
<name>A0A6I9RNX3_ELAGV</name>
<dbReference type="GO" id="GO:0005524">
    <property type="term" value="F:ATP binding"/>
    <property type="evidence" value="ECO:0007669"/>
    <property type="project" value="UniProtKB-KW"/>
</dbReference>
<dbReference type="InterPro" id="IPR008045">
    <property type="entry name" value="MCM2"/>
</dbReference>
<dbReference type="AlphaFoldDB" id="A0A6I9RNX3"/>
<keyword evidence="12" id="KW-0067">ATP-binding</keyword>
<keyword evidence="8" id="KW-0863">Zinc-finger</keyword>
<evidence type="ECO:0000259" key="20">
    <source>
        <dbReference type="PROSITE" id="PS50051"/>
    </source>
</evidence>
<keyword evidence="6" id="KW-0479">Metal-binding</keyword>
<keyword evidence="21" id="KW-1185">Reference proteome</keyword>
<evidence type="ECO:0000256" key="15">
    <source>
        <dbReference type="ARBA" id="ARBA00023306"/>
    </source>
</evidence>
<dbReference type="FunFam" id="3.30.1640.10:FF:000008">
    <property type="entry name" value="DNA helicase"/>
    <property type="match status" value="1"/>
</dbReference>
<dbReference type="InterPro" id="IPR012340">
    <property type="entry name" value="NA-bd_OB-fold"/>
</dbReference>
<dbReference type="Pfam" id="PF12619">
    <property type="entry name" value="MCM2_N"/>
    <property type="match status" value="1"/>
</dbReference>
<dbReference type="SMART" id="SM00350">
    <property type="entry name" value="MCM"/>
    <property type="match status" value="1"/>
</dbReference>
<dbReference type="PROSITE" id="PS00847">
    <property type="entry name" value="MCM_1"/>
    <property type="match status" value="1"/>
</dbReference>
<dbReference type="Gene3D" id="2.20.28.10">
    <property type="match status" value="1"/>
</dbReference>
<reference evidence="22" key="1">
    <citation type="submission" date="2025-08" db="UniProtKB">
        <authorList>
            <consortium name="RefSeq"/>
        </authorList>
    </citation>
    <scope>IDENTIFICATION</scope>
</reference>
<dbReference type="InterPro" id="IPR018525">
    <property type="entry name" value="MCM_CS"/>
</dbReference>
<dbReference type="InterPro" id="IPR027417">
    <property type="entry name" value="P-loop_NTPase"/>
</dbReference>
<comment type="catalytic activity">
    <reaction evidence="16">
        <text>ATP + H2O = ADP + phosphate + H(+)</text>
        <dbReference type="Rhea" id="RHEA:13065"/>
        <dbReference type="ChEBI" id="CHEBI:15377"/>
        <dbReference type="ChEBI" id="CHEBI:15378"/>
        <dbReference type="ChEBI" id="CHEBI:30616"/>
        <dbReference type="ChEBI" id="CHEBI:43474"/>
        <dbReference type="ChEBI" id="CHEBI:456216"/>
        <dbReference type="EC" id="3.6.4.12"/>
    </reaction>
</comment>
<dbReference type="Pfam" id="PF00493">
    <property type="entry name" value="MCM"/>
    <property type="match status" value="1"/>
</dbReference>
<evidence type="ECO:0000256" key="19">
    <source>
        <dbReference type="SAM" id="MobiDB-lite"/>
    </source>
</evidence>
<dbReference type="GO" id="GO:0003697">
    <property type="term" value="F:single-stranded DNA binding"/>
    <property type="evidence" value="ECO:0007669"/>
    <property type="project" value="TreeGrafter"/>
</dbReference>
<feature type="compositionally biased region" description="Acidic residues" evidence="19">
    <location>
        <begin position="189"/>
        <end position="204"/>
    </location>
</feature>
<dbReference type="PRINTS" id="PR01657">
    <property type="entry name" value="MCMFAMILY"/>
</dbReference>
<dbReference type="InterPro" id="IPR027925">
    <property type="entry name" value="MCM_N"/>
</dbReference>
<dbReference type="Proteomes" id="UP000504607">
    <property type="component" value="Chromosome 9"/>
</dbReference>
<comment type="subcellular location">
    <subcellularLocation>
        <location evidence="1">Nucleus</location>
    </subcellularLocation>
</comment>
<dbReference type="InterPro" id="IPR033762">
    <property type="entry name" value="MCM_OB"/>
</dbReference>
<dbReference type="EC" id="3.6.4.12" evidence="3"/>
<evidence type="ECO:0000256" key="11">
    <source>
        <dbReference type="ARBA" id="ARBA00022833"/>
    </source>
</evidence>
<evidence type="ECO:0000256" key="6">
    <source>
        <dbReference type="ARBA" id="ARBA00022723"/>
    </source>
</evidence>
<evidence type="ECO:0000313" key="22">
    <source>
        <dbReference type="RefSeq" id="XP_010929514.1"/>
    </source>
</evidence>
<dbReference type="Pfam" id="PF17207">
    <property type="entry name" value="MCM_OB"/>
    <property type="match status" value="1"/>
</dbReference>
<dbReference type="FunCoup" id="A0A6I9RNX3">
    <property type="interactions" value="2672"/>
</dbReference>
<dbReference type="InterPro" id="IPR001208">
    <property type="entry name" value="MCM_dom"/>
</dbReference>
<dbReference type="InParanoid" id="A0A6I9RNX3"/>
<evidence type="ECO:0000256" key="1">
    <source>
        <dbReference type="ARBA" id="ARBA00004123"/>
    </source>
</evidence>
<dbReference type="FunFam" id="3.40.50.300:FF:000138">
    <property type="entry name" value="DNA helicase"/>
    <property type="match status" value="1"/>
</dbReference>
<evidence type="ECO:0000256" key="17">
    <source>
        <dbReference type="ARBA" id="ARBA00074927"/>
    </source>
</evidence>
<keyword evidence="15" id="KW-0131">Cell cycle</keyword>
<dbReference type="GeneID" id="105050977"/>
<dbReference type="InterPro" id="IPR059098">
    <property type="entry name" value="WHD_MCM2"/>
</dbReference>
<evidence type="ECO:0000256" key="8">
    <source>
        <dbReference type="ARBA" id="ARBA00022771"/>
    </source>
</evidence>
<feature type="compositionally biased region" description="Basic and acidic residues" evidence="19">
    <location>
        <begin position="99"/>
        <end position="134"/>
    </location>
</feature>
<dbReference type="Pfam" id="PF17855">
    <property type="entry name" value="MCM_lid"/>
    <property type="match status" value="1"/>
</dbReference>
<keyword evidence="5" id="KW-0235">DNA replication</keyword>
<evidence type="ECO:0000256" key="14">
    <source>
        <dbReference type="ARBA" id="ARBA00023242"/>
    </source>
</evidence>
<evidence type="ECO:0000256" key="7">
    <source>
        <dbReference type="ARBA" id="ARBA00022741"/>
    </source>
</evidence>
<evidence type="ECO:0000256" key="10">
    <source>
        <dbReference type="ARBA" id="ARBA00022806"/>
    </source>
</evidence>
<dbReference type="GO" id="GO:0043138">
    <property type="term" value="F:3'-5' DNA helicase activity"/>
    <property type="evidence" value="ECO:0007669"/>
    <property type="project" value="TreeGrafter"/>
</dbReference>
<dbReference type="RefSeq" id="XP_010929514.1">
    <property type="nucleotide sequence ID" value="XM_010931212.3"/>
</dbReference>
<evidence type="ECO:0000256" key="4">
    <source>
        <dbReference type="ARBA" id="ARBA00018925"/>
    </source>
</evidence>
<organism evidence="21 22">
    <name type="scientific">Elaeis guineensis var. tenera</name>
    <name type="common">Oil palm</name>
    <dbReference type="NCBI Taxonomy" id="51953"/>
    <lineage>
        <taxon>Eukaryota</taxon>
        <taxon>Viridiplantae</taxon>
        <taxon>Streptophyta</taxon>
        <taxon>Embryophyta</taxon>
        <taxon>Tracheophyta</taxon>
        <taxon>Spermatophyta</taxon>
        <taxon>Magnoliopsida</taxon>
        <taxon>Liliopsida</taxon>
        <taxon>Arecaceae</taxon>
        <taxon>Arecoideae</taxon>
        <taxon>Cocoseae</taxon>
        <taxon>Elaeidinae</taxon>
        <taxon>Elaeis</taxon>
    </lineage>
</organism>
<dbReference type="OrthoDB" id="844at2759"/>
<feature type="region of interest" description="Disordered" evidence="19">
    <location>
        <begin position="1"/>
        <end position="204"/>
    </location>
</feature>
<evidence type="ECO:0000256" key="13">
    <source>
        <dbReference type="ARBA" id="ARBA00023125"/>
    </source>
</evidence>
<dbReference type="FunFam" id="2.20.28.10:FF:000002">
    <property type="entry name" value="DNA helicase"/>
    <property type="match status" value="1"/>
</dbReference>